<evidence type="ECO:0000256" key="1">
    <source>
        <dbReference type="ARBA" id="ARBA00022723"/>
    </source>
</evidence>
<dbReference type="EMBL" id="PVNK01000269">
    <property type="protein sequence ID" value="PRP90760.1"/>
    <property type="molecule type" value="Genomic_DNA"/>
</dbReference>
<dbReference type="Proteomes" id="UP000237968">
    <property type="component" value="Unassembled WGS sequence"/>
</dbReference>
<dbReference type="AlphaFoldDB" id="A0A2S9XDB6"/>
<comment type="caution">
    <text evidence="6">The sequence shown here is derived from an EMBL/GenBank/DDBJ whole genome shotgun (WGS) entry which is preliminary data.</text>
</comment>
<evidence type="ECO:0000313" key="6">
    <source>
        <dbReference type="EMBL" id="PRP90760.1"/>
    </source>
</evidence>
<sequence>MPVVLHFSDLHFGPHSRFAGQDPAEVGKRFFAQVREACVDKGLGEVELVVVTGDLTESARKQEFESARRFFEALVGELGLDRGRFCFVPGNHDVSWAHCKRVRINQEIEEFDDEELERRLHIEKMGPWNGFLADFYGAGEDPATRRSLGQGAFVHDHRDLRVSVAALDSCARETDRHHGGFIAEAQAQALMSEWRREGRRAWIKLLAVHHNPVADCEDNLREWVGWLGDQAEAKTLGKDAVLHFAADATGFEGRERLHAIAEDTQAQLVLHGHVHAAGHAPWSWRRGIKGQTQVVGAGSCGLLEHKLPGEQPVMFQLLVLDPAAHELNILRRVWEPRARAAGSVELGTFVDDPAIPRGGLVLDLGFPEGVMSPRPRPSSGPQVDRSFLGEYRMRLCGRHRIWELGAVHLGARRPATPALDDMYVPLRLGAHQELDEVKPGGEVITPYRLLQRHRNLLIRGAAGSGKTTWMRWSFRRLLEREDALPILIELRELARLWSQPGATGRQRNFDWWLGQWVERFVGGGWADALRAALTSKTGPRPVLMVDGWDELGDLGREFREQFDGFLAAHPRVLAIATSRPYGEQVPEHDDRFEAVEVQPLSDAEMGELVRLFFAKVYEGSEAEVAEEVERFVRALDAAEQAKSLGRTPLLLVMMLIIGRGRPLPDRRHKLYEFCIEQLLDAHPGKRVQDGAQVASWQWAPADFDSRLRAVAKLALWMHENRGSARAGRLAVAKREALAAQLPRAWSTSERHGFLAWLVASSGLMVDFSDEALSFAHLGFQEYLAAWQLEVDCEGAPARIELCRRLARDVSWWETLRLWSALVEGRSLARLEPVLVDLLEAGDVEYWLAGAIHADGVGAGVFDRWLELLPRAVLPLGEWSAATAAAAWRTSRQTERRARIAERLRGEVQDASWLDWWRLARWWRRAELDGYLNWPAEDTPAGIIVRTTEKLKVSREQVAWGRIWMASSPLWCGAQLPLLALRLWPNRRMWIACVLQDRLGSRGPVDLAELERWRWSRLRGRSVGAVLPDCTRRYVERVVEFGTVERELWLALEQARYVASFEVGNVTSVDRDRVRPVTLARELGDAHRAANALARDSANRAAQWGDCLFDEDLAGQSLGFVGVRTMFAQALDDEPLVRLLSKACRLSLANAAPDDELHVLCASFDGDPLWPALARHLARASSAEDRRLLEELAAHPERREGVVGLGLEYWVRGDVLLPDGSQRTLEQLGEALPLLDEVPLELDISELLDSAL</sequence>
<accession>A0A2S9XDB6</accession>
<dbReference type="SUPFAM" id="SSF56300">
    <property type="entry name" value="Metallo-dependent phosphatases"/>
    <property type="match status" value="1"/>
</dbReference>
<dbReference type="Gene3D" id="3.40.50.300">
    <property type="entry name" value="P-loop containing nucleotide triphosphate hydrolases"/>
    <property type="match status" value="1"/>
</dbReference>
<proteinExistence type="inferred from homology"/>
<protein>
    <submittedName>
        <fullName evidence="6">3',5'-cyclic adenosine monophosphate phosphodiesterase CpdA</fullName>
        <ecNumber evidence="6">3.1.4.53</ecNumber>
    </submittedName>
</protein>
<organism evidence="6 7">
    <name type="scientific">Enhygromyxa salina</name>
    <dbReference type="NCBI Taxonomy" id="215803"/>
    <lineage>
        <taxon>Bacteria</taxon>
        <taxon>Pseudomonadati</taxon>
        <taxon>Myxococcota</taxon>
        <taxon>Polyangia</taxon>
        <taxon>Nannocystales</taxon>
        <taxon>Nannocystaceae</taxon>
        <taxon>Enhygromyxa</taxon>
    </lineage>
</organism>
<dbReference type="PANTHER" id="PTHR42988">
    <property type="entry name" value="PHOSPHOHYDROLASE"/>
    <property type="match status" value="1"/>
</dbReference>
<evidence type="ECO:0000256" key="3">
    <source>
        <dbReference type="ARBA" id="ARBA00023004"/>
    </source>
</evidence>
<evidence type="ECO:0000313" key="7">
    <source>
        <dbReference type="Proteomes" id="UP000237968"/>
    </source>
</evidence>
<dbReference type="PANTHER" id="PTHR42988:SF2">
    <property type="entry name" value="CYCLIC NUCLEOTIDE PHOSPHODIESTERASE CBUA0032-RELATED"/>
    <property type="match status" value="1"/>
</dbReference>
<reference evidence="6 7" key="1">
    <citation type="submission" date="2018-03" db="EMBL/GenBank/DDBJ databases">
        <title>Draft Genome Sequences of the Obligatory Marine Myxobacteria Enhygromyxa salina SWB005.</title>
        <authorList>
            <person name="Poehlein A."/>
            <person name="Moghaddam J.A."/>
            <person name="Harms H."/>
            <person name="Alanjari M."/>
            <person name="Koenig G.M."/>
            <person name="Daniel R."/>
            <person name="Schaeberle T.F."/>
        </authorList>
    </citation>
    <scope>NUCLEOTIDE SEQUENCE [LARGE SCALE GENOMIC DNA]</scope>
    <source>
        <strain evidence="6 7">SWB005</strain>
    </source>
</reference>
<dbReference type="RefSeq" id="WP_106395371.1">
    <property type="nucleotide sequence ID" value="NZ_PVNK01000269.1"/>
</dbReference>
<dbReference type="SUPFAM" id="SSF52540">
    <property type="entry name" value="P-loop containing nucleoside triphosphate hydrolases"/>
    <property type="match status" value="1"/>
</dbReference>
<dbReference type="EC" id="3.1.4.53" evidence="6"/>
<keyword evidence="2 6" id="KW-0378">Hydrolase</keyword>
<dbReference type="GO" id="GO:0046872">
    <property type="term" value="F:metal ion binding"/>
    <property type="evidence" value="ECO:0007669"/>
    <property type="project" value="UniProtKB-KW"/>
</dbReference>
<name>A0A2S9XDB6_9BACT</name>
<dbReference type="InterPro" id="IPR004843">
    <property type="entry name" value="Calcineurin-like_PHP"/>
</dbReference>
<evidence type="ECO:0000256" key="4">
    <source>
        <dbReference type="ARBA" id="ARBA00025742"/>
    </source>
</evidence>
<keyword evidence="3" id="KW-0408">Iron</keyword>
<keyword evidence="1" id="KW-0479">Metal-binding</keyword>
<dbReference type="Gene3D" id="3.60.21.10">
    <property type="match status" value="1"/>
</dbReference>
<comment type="similarity">
    <text evidence="4">Belongs to the cyclic nucleotide phosphodiesterase class-III family.</text>
</comment>
<feature type="domain" description="Calcineurin-like phosphoesterase" evidence="5">
    <location>
        <begin position="4"/>
        <end position="276"/>
    </location>
</feature>
<evidence type="ECO:0000259" key="5">
    <source>
        <dbReference type="Pfam" id="PF00149"/>
    </source>
</evidence>
<dbReference type="Pfam" id="PF00149">
    <property type="entry name" value="Metallophos"/>
    <property type="match status" value="1"/>
</dbReference>
<dbReference type="OrthoDB" id="135105at2"/>
<dbReference type="InterPro" id="IPR029052">
    <property type="entry name" value="Metallo-depent_PP-like"/>
</dbReference>
<evidence type="ECO:0000256" key="2">
    <source>
        <dbReference type="ARBA" id="ARBA00022801"/>
    </source>
</evidence>
<dbReference type="GO" id="GO:0004115">
    <property type="term" value="F:3',5'-cyclic-AMP phosphodiesterase activity"/>
    <property type="evidence" value="ECO:0007669"/>
    <property type="project" value="UniProtKB-EC"/>
</dbReference>
<gene>
    <name evidence="6" type="primary">cpdA_3</name>
    <name evidence="6" type="ORF">ENSA5_61940</name>
</gene>
<dbReference type="InterPro" id="IPR050884">
    <property type="entry name" value="CNP_phosphodiesterase-III"/>
</dbReference>
<keyword evidence="7" id="KW-1185">Reference proteome</keyword>
<dbReference type="InterPro" id="IPR027417">
    <property type="entry name" value="P-loop_NTPase"/>
</dbReference>